<feature type="transmembrane region" description="Helical" evidence="2">
    <location>
        <begin position="25"/>
        <end position="44"/>
    </location>
</feature>
<keyword evidence="2" id="KW-1133">Transmembrane helix</keyword>
<dbReference type="PANTHER" id="PTHR32309:SF13">
    <property type="entry name" value="FERRIC ENTEROBACTIN TRANSPORT PROTEIN FEPE"/>
    <property type="match status" value="1"/>
</dbReference>
<evidence type="ECO:0000256" key="1">
    <source>
        <dbReference type="SAM" id="Coils"/>
    </source>
</evidence>
<evidence type="ECO:0000256" key="2">
    <source>
        <dbReference type="SAM" id="Phobius"/>
    </source>
</evidence>
<comment type="caution">
    <text evidence="3">The sequence shown here is derived from an EMBL/GenBank/DDBJ whole genome shotgun (WGS) entry which is preliminary data.</text>
</comment>
<dbReference type="Proteomes" id="UP001589688">
    <property type="component" value="Unassembled WGS sequence"/>
</dbReference>
<feature type="transmembrane region" description="Helical" evidence="2">
    <location>
        <begin position="312"/>
        <end position="331"/>
    </location>
</feature>
<dbReference type="EMBL" id="JBHLZF010000002">
    <property type="protein sequence ID" value="MFB9897788.1"/>
    <property type="molecule type" value="Genomic_DNA"/>
</dbReference>
<gene>
    <name evidence="3" type="ORF">ACFFK8_08285</name>
</gene>
<sequence length="340" mass="38402">MNEKTQTAVIDLRLIIRRIREHGRLFAIAVPVSLAAYCLLILSMPRYYTTDTKLAPETGNATNTGSIGSLASSLGIDMSQIKSTDAITPLLYPELMEDNRFVAELFSIPVRTKEGQRYTYFDYLANRQKTPWWVGLLGKKEEPLTMNRLSPYALDKKQSRVAEAIRDNVTLKVDSKDGVITITATAQDPLVCKTLADSLSTRLKAFITAYRTDKARKDVAYYKKITQEAQAEYEKARRSYAAYSDANQDLVLQAVQSKIEDMENNMQLKFNTYSNARNQYEAARAKLQEKTPVFTLLKGASVPVKPAGPKRMLFVLIMELLTCTLLTVWAVRKDVLKIFV</sequence>
<evidence type="ECO:0000313" key="3">
    <source>
        <dbReference type="EMBL" id="MFB9897788.1"/>
    </source>
</evidence>
<organism evidence="3 4">
    <name type="scientific">Hallella seregens ATCC 51272</name>
    <dbReference type="NCBI Taxonomy" id="1336250"/>
    <lineage>
        <taxon>Bacteria</taxon>
        <taxon>Pseudomonadati</taxon>
        <taxon>Bacteroidota</taxon>
        <taxon>Bacteroidia</taxon>
        <taxon>Bacteroidales</taxon>
        <taxon>Prevotellaceae</taxon>
        <taxon>Hallella</taxon>
    </lineage>
</organism>
<feature type="coiled-coil region" evidence="1">
    <location>
        <begin position="226"/>
        <end position="290"/>
    </location>
</feature>
<evidence type="ECO:0000313" key="4">
    <source>
        <dbReference type="Proteomes" id="UP001589688"/>
    </source>
</evidence>
<keyword evidence="4" id="KW-1185">Reference proteome</keyword>
<proteinExistence type="predicted"/>
<dbReference type="InterPro" id="IPR050445">
    <property type="entry name" value="Bact_polysacc_biosynth/exp"/>
</dbReference>
<name>A0ABV5ZK79_9BACT</name>
<dbReference type="RefSeq" id="WP_027951548.1">
    <property type="nucleotide sequence ID" value="NZ_JADU01000001.1"/>
</dbReference>
<accession>A0ABV5ZK79</accession>
<keyword evidence="2" id="KW-0812">Transmembrane</keyword>
<protein>
    <submittedName>
        <fullName evidence="3">Chain-length determining protein</fullName>
    </submittedName>
</protein>
<keyword evidence="1" id="KW-0175">Coiled coil</keyword>
<keyword evidence="2" id="KW-0472">Membrane</keyword>
<reference evidence="3 4" key="1">
    <citation type="submission" date="2024-09" db="EMBL/GenBank/DDBJ databases">
        <authorList>
            <person name="Sun Q."/>
            <person name="Mori K."/>
        </authorList>
    </citation>
    <scope>NUCLEOTIDE SEQUENCE [LARGE SCALE GENOMIC DNA]</scope>
    <source>
        <strain evidence="3 4">ATCC 51272</strain>
    </source>
</reference>
<dbReference type="PANTHER" id="PTHR32309">
    <property type="entry name" value="TYROSINE-PROTEIN KINASE"/>
    <property type="match status" value="1"/>
</dbReference>